<protein>
    <submittedName>
        <fullName evidence="2">Uncharacterized protein</fullName>
    </submittedName>
</protein>
<accession>A0A2N0RU15</accession>
<dbReference type="Proteomes" id="UP000232722">
    <property type="component" value="Unassembled WGS sequence"/>
</dbReference>
<dbReference type="Proteomes" id="UP000232688">
    <property type="component" value="Unassembled WGS sequence"/>
</dbReference>
<reference evidence="2 3" key="3">
    <citation type="submission" date="2017-10" db="EMBL/GenBank/DDBJ databases">
        <title>Extensive intraspecific genome diversity in a model arbuscular mycorrhizal fungus.</title>
        <authorList>
            <person name="Chen E.C.H."/>
            <person name="Morin E."/>
            <person name="Baudet D."/>
            <person name="Noel J."/>
            <person name="Ndikumana S."/>
            <person name="Charron P."/>
            <person name="St-Onge C."/>
            <person name="Giorgi J."/>
            <person name="Grigoriev I.V."/>
            <person name="Roux C."/>
            <person name="Martin F.M."/>
            <person name="Corradi N."/>
        </authorList>
    </citation>
    <scope>NUCLEOTIDE SEQUENCE [LARGE SCALE GENOMIC DNA]</scope>
    <source>
        <strain evidence="2 3">A1</strain>
    </source>
</reference>
<name>A0A2N0RU15_9GLOM</name>
<dbReference type="EMBL" id="LLXH01000436">
    <property type="protein sequence ID" value="PKC66807.1"/>
    <property type="molecule type" value="Genomic_DNA"/>
</dbReference>
<sequence>MVYWTDLDITCPVKDCPDSKSGLWTHRYCGGIMEISSELYIRCKKSDCNNSYYWNNWKFSCQEHPLSYDSPDAATLFAAVGVAQALARSKGDNNASQAFKKAAIRLLELHM</sequence>
<evidence type="ECO:0000313" key="3">
    <source>
        <dbReference type="Proteomes" id="UP000232688"/>
    </source>
</evidence>
<evidence type="ECO:0000313" key="2">
    <source>
        <dbReference type="EMBL" id="PKC66807.1"/>
    </source>
</evidence>
<evidence type="ECO:0000313" key="4">
    <source>
        <dbReference type="Proteomes" id="UP000232722"/>
    </source>
</evidence>
<dbReference type="AlphaFoldDB" id="A0A2N0RU15"/>
<evidence type="ECO:0000313" key="1">
    <source>
        <dbReference type="EMBL" id="PKC16186.1"/>
    </source>
</evidence>
<proteinExistence type="predicted"/>
<dbReference type="VEuPathDB" id="FungiDB:RhiirA1_394196"/>
<comment type="caution">
    <text evidence="2">The sequence shown here is derived from an EMBL/GenBank/DDBJ whole genome shotgun (WGS) entry which is preliminary data.</text>
</comment>
<organism evidence="2 3">
    <name type="scientific">Rhizophagus irregularis</name>
    <dbReference type="NCBI Taxonomy" id="588596"/>
    <lineage>
        <taxon>Eukaryota</taxon>
        <taxon>Fungi</taxon>
        <taxon>Fungi incertae sedis</taxon>
        <taxon>Mucoromycota</taxon>
        <taxon>Glomeromycotina</taxon>
        <taxon>Glomeromycetes</taxon>
        <taxon>Glomerales</taxon>
        <taxon>Glomeraceae</taxon>
        <taxon>Rhizophagus</taxon>
    </lineage>
</organism>
<gene>
    <name evidence="2" type="ORF">RhiirA1_394196</name>
    <name evidence="1" type="ORF">RhiirA5_370056</name>
</gene>
<reference evidence="2 3" key="4">
    <citation type="submission" date="2017-10" db="EMBL/GenBank/DDBJ databases">
        <title>Genome analyses suggest a sexual origin of heterokaryosis in a supposedly ancient asexual fungus.</title>
        <authorList>
            <person name="Corradi N."/>
            <person name="Sedzielewska K."/>
            <person name="Noel J."/>
            <person name="Charron P."/>
            <person name="Farinelli L."/>
            <person name="Marton T."/>
            <person name="Kruger M."/>
            <person name="Pelin A."/>
            <person name="Brachmann A."/>
            <person name="Corradi N."/>
        </authorList>
    </citation>
    <scope>NUCLEOTIDE SEQUENCE [LARGE SCALE GENOMIC DNA]</scope>
    <source>
        <strain evidence="2 3">A1</strain>
    </source>
</reference>
<reference evidence="1 4" key="1">
    <citation type="submission" date="2016-04" db="EMBL/GenBank/DDBJ databases">
        <title>Genome analyses suggest a sexual origin of heterokaryosis in a supposedly ancient asexual fungus.</title>
        <authorList>
            <person name="Ropars J."/>
            <person name="Sedzielewska K."/>
            <person name="Noel J."/>
            <person name="Charron P."/>
            <person name="Farinelli L."/>
            <person name="Marton T."/>
            <person name="Kruger M."/>
            <person name="Pelin A."/>
            <person name="Brachmann A."/>
            <person name="Corradi N."/>
        </authorList>
    </citation>
    <scope>NUCLEOTIDE SEQUENCE [LARGE SCALE GENOMIC DNA]</scope>
    <source>
        <strain evidence="1 4">A5</strain>
    </source>
</reference>
<dbReference type="EMBL" id="LLXJ01000057">
    <property type="protein sequence ID" value="PKC16186.1"/>
    <property type="molecule type" value="Genomic_DNA"/>
</dbReference>
<reference evidence="1 4" key="2">
    <citation type="submission" date="2017-09" db="EMBL/GenBank/DDBJ databases">
        <title>Extensive intraspecific genome diversity in a model arbuscular mycorrhizal fungus.</title>
        <authorList>
            <person name="Chen E.C."/>
            <person name="Morin E."/>
            <person name="Beaudet D."/>
            <person name="Noel J."/>
            <person name="Ndikumana S."/>
            <person name="Charron P."/>
            <person name="St-Onge C."/>
            <person name="Giorgi J."/>
            <person name="Grigoriev I.V."/>
            <person name="Roux C."/>
            <person name="Martin F.M."/>
            <person name="Corradi N."/>
        </authorList>
    </citation>
    <scope>NUCLEOTIDE SEQUENCE [LARGE SCALE GENOMIC DNA]</scope>
    <source>
        <strain evidence="1 4">A5</strain>
    </source>
</reference>